<dbReference type="AlphaFoldDB" id="A0A7X5YN50"/>
<feature type="domain" description="PpiC" evidence="14">
    <location>
        <begin position="251"/>
        <end position="367"/>
    </location>
</feature>
<dbReference type="GO" id="GO:0005886">
    <property type="term" value="C:plasma membrane"/>
    <property type="evidence" value="ECO:0007669"/>
    <property type="project" value="UniProtKB-SubCell"/>
</dbReference>
<dbReference type="SUPFAM" id="SSF109998">
    <property type="entry name" value="Triger factor/SurA peptide-binding domain-like"/>
    <property type="match status" value="1"/>
</dbReference>
<keyword evidence="8" id="KW-0143">Chaperone</keyword>
<dbReference type="Pfam" id="PF13145">
    <property type="entry name" value="Rotamase_2"/>
    <property type="match status" value="1"/>
</dbReference>
<dbReference type="InterPro" id="IPR000297">
    <property type="entry name" value="PPIase_PpiC"/>
</dbReference>
<dbReference type="GO" id="GO:0003755">
    <property type="term" value="F:peptidyl-prolyl cis-trans isomerase activity"/>
    <property type="evidence" value="ECO:0007669"/>
    <property type="project" value="InterPro"/>
</dbReference>
<evidence type="ECO:0000313" key="15">
    <source>
        <dbReference type="EMBL" id="NJC42271.1"/>
    </source>
</evidence>
<evidence type="ECO:0000256" key="8">
    <source>
        <dbReference type="ARBA" id="ARBA00023186"/>
    </source>
</evidence>
<keyword evidence="5" id="KW-0812">Transmembrane</keyword>
<keyword evidence="6" id="KW-1133">Transmembrane helix</keyword>
<evidence type="ECO:0000256" key="6">
    <source>
        <dbReference type="ARBA" id="ARBA00022989"/>
    </source>
</evidence>
<dbReference type="RefSeq" id="WP_168048358.1">
    <property type="nucleotide sequence ID" value="NZ_JAATJM010000002.1"/>
</dbReference>
<dbReference type="EMBL" id="JAATJM010000002">
    <property type="protein sequence ID" value="NJC42271.1"/>
    <property type="molecule type" value="Genomic_DNA"/>
</dbReference>
<keyword evidence="15" id="KW-0413">Isomerase</keyword>
<dbReference type="PANTHER" id="PTHR47529:SF1">
    <property type="entry name" value="PERIPLASMIC CHAPERONE PPID"/>
    <property type="match status" value="1"/>
</dbReference>
<dbReference type="Proteomes" id="UP000587415">
    <property type="component" value="Unassembled WGS sequence"/>
</dbReference>
<comment type="caution">
    <text evidence="15">The sequence shown here is derived from an EMBL/GenBank/DDBJ whole genome shotgun (WGS) entry which is preliminary data.</text>
</comment>
<evidence type="ECO:0000256" key="4">
    <source>
        <dbReference type="ARBA" id="ARBA00022519"/>
    </source>
</evidence>
<evidence type="ECO:0000256" key="13">
    <source>
        <dbReference type="ARBA" id="ARBA00042775"/>
    </source>
</evidence>
<accession>A0A7X5YN50</accession>
<reference evidence="15 16" key="1">
    <citation type="submission" date="2020-03" db="EMBL/GenBank/DDBJ databases">
        <title>Genomic Encyclopedia of Type Strains, Phase IV (KMG-IV): sequencing the most valuable type-strain genomes for metagenomic binning, comparative biology and taxonomic classification.</title>
        <authorList>
            <person name="Goeker M."/>
        </authorList>
    </citation>
    <scope>NUCLEOTIDE SEQUENCE [LARGE SCALE GENOMIC DNA]</scope>
    <source>
        <strain evidence="15 16">DSM 4736</strain>
    </source>
</reference>
<keyword evidence="16" id="KW-1185">Reference proteome</keyword>
<evidence type="ECO:0000256" key="12">
    <source>
        <dbReference type="ARBA" id="ARBA00040743"/>
    </source>
</evidence>
<evidence type="ECO:0000313" key="16">
    <source>
        <dbReference type="Proteomes" id="UP000587415"/>
    </source>
</evidence>
<evidence type="ECO:0000256" key="2">
    <source>
        <dbReference type="ARBA" id="ARBA00018370"/>
    </source>
</evidence>
<evidence type="ECO:0000256" key="9">
    <source>
        <dbReference type="ARBA" id="ARBA00030642"/>
    </source>
</evidence>
<comment type="subcellular location">
    <subcellularLocation>
        <location evidence="1">Cell inner membrane</location>
        <topology evidence="1">Single-pass type II membrane protein</topology>
        <orientation evidence="1">Periplasmic side</orientation>
    </subcellularLocation>
</comment>
<organism evidence="15 16">
    <name type="scientific">Brevundimonas alba</name>
    <dbReference type="NCBI Taxonomy" id="74314"/>
    <lineage>
        <taxon>Bacteria</taxon>
        <taxon>Pseudomonadati</taxon>
        <taxon>Pseudomonadota</taxon>
        <taxon>Alphaproteobacteria</taxon>
        <taxon>Caulobacterales</taxon>
        <taxon>Caulobacteraceae</taxon>
        <taxon>Brevundimonas</taxon>
    </lineage>
</organism>
<evidence type="ECO:0000256" key="10">
    <source>
        <dbReference type="ARBA" id="ARBA00031484"/>
    </source>
</evidence>
<evidence type="ECO:0000256" key="5">
    <source>
        <dbReference type="ARBA" id="ARBA00022692"/>
    </source>
</evidence>
<dbReference type="Gene3D" id="3.10.50.40">
    <property type="match status" value="1"/>
</dbReference>
<dbReference type="InterPro" id="IPR052029">
    <property type="entry name" value="PpiD_chaperone"/>
</dbReference>
<proteinExistence type="inferred from homology"/>
<keyword evidence="7" id="KW-0472">Membrane</keyword>
<evidence type="ECO:0000256" key="7">
    <source>
        <dbReference type="ARBA" id="ARBA00023136"/>
    </source>
</evidence>
<evidence type="ECO:0000256" key="11">
    <source>
        <dbReference type="ARBA" id="ARBA00038408"/>
    </source>
</evidence>
<name>A0A7X5YN50_9CAUL</name>
<sequence>MISLFRNFAKSKWAMGLLVLVALGLLVTGGSQTDILGSLQAPKVISAGDRGMSPQEFRATMDRQLEQIQQQQGRAITYEEAFAQTDLGGVLRSQSQELGFFAWAWKAGIRPGNELILRQIRAIPAFFDPVTNQFSETLYQSKLAEVKMTPELLEREARDGYSRAHYGTALVAGLRAPRIYGAVYASLNQQARDGRWFVLTQQMAGTAPAPTDAQLNSFMSQNAARLRVPELRSGSLIVFSNPADQNIAIGEDKIQARFEFRKDALSLPERRTFTTLTAPSLAAAERIAAALRAGQTPAAVGQANNLRPADFADTPRSAVSDPAVAGAVFGLGLNEVSAPVQARVGFVVARVTSITPGREVTLADVRDQIVQELKGQEMRGAIARRVEAYDAARRAGKSVDEAARQVGAQIVPIPAVTREGRNRQSQQLNVPAQVLEGMWKLTKGRASEPTALGEGQYFVVRVDEVFPAAMPALNTVRDTVTRAWIARENVRLLTAKSDAVMARLRGGEDIAAVAASVGATLTTRTGLKQDQQTVAQVGEAVIGGLFNTNPGQVFDQPQEGGIVVGRVDRVTAPTAALAADEAQQWRARLGAATGDPLFATAATAAADRMKATYDEALARQALGLPEAPAAPARPAGQ</sequence>
<evidence type="ECO:0000256" key="1">
    <source>
        <dbReference type="ARBA" id="ARBA00004382"/>
    </source>
</evidence>
<keyword evidence="4" id="KW-0997">Cell inner membrane</keyword>
<dbReference type="Pfam" id="PF13624">
    <property type="entry name" value="SurA_N_3"/>
    <property type="match status" value="1"/>
</dbReference>
<keyword evidence="3" id="KW-1003">Cell membrane</keyword>
<comment type="similarity">
    <text evidence="11">Belongs to the PpiD chaperone family.</text>
</comment>
<evidence type="ECO:0000256" key="3">
    <source>
        <dbReference type="ARBA" id="ARBA00022475"/>
    </source>
</evidence>
<protein>
    <recommendedName>
        <fullName evidence="2">Parvulin-like PPIase</fullName>
    </recommendedName>
    <alternativeName>
        <fullName evidence="9">Peptidyl-prolyl cis-trans isomerase plp</fullName>
    </alternativeName>
    <alternativeName>
        <fullName evidence="12">Periplasmic chaperone PpiD</fullName>
    </alternativeName>
    <alternativeName>
        <fullName evidence="13">Periplasmic folding chaperone</fullName>
    </alternativeName>
    <alternativeName>
        <fullName evidence="10">Rotamase plp</fullName>
    </alternativeName>
</protein>
<evidence type="ECO:0000259" key="14">
    <source>
        <dbReference type="Pfam" id="PF13145"/>
    </source>
</evidence>
<gene>
    <name evidence="15" type="ORF">GGQ87_002566</name>
</gene>
<dbReference type="PANTHER" id="PTHR47529">
    <property type="entry name" value="PEPTIDYL-PROLYL CIS-TRANS ISOMERASE D"/>
    <property type="match status" value="1"/>
</dbReference>
<dbReference type="InterPro" id="IPR027304">
    <property type="entry name" value="Trigger_fact/SurA_dom_sf"/>
</dbReference>
<dbReference type="InterPro" id="IPR046357">
    <property type="entry name" value="PPIase_dom_sf"/>
</dbReference>